<comment type="catalytic activity">
    <reaction evidence="10 11">
        <text>5-[(5-phospho-1-deoxy-D-ribulos-1-ylimino)methylamino]-1-(5-phospho-beta-D-ribosyl)imidazole-4-carboxamide + L-glutamine = D-erythro-1-(imidazol-4-yl)glycerol 3-phosphate + 5-amino-1-(5-phospho-beta-D-ribosyl)imidazole-4-carboxamide + L-glutamate + H(+)</text>
        <dbReference type="Rhea" id="RHEA:24793"/>
        <dbReference type="ChEBI" id="CHEBI:15378"/>
        <dbReference type="ChEBI" id="CHEBI:29985"/>
        <dbReference type="ChEBI" id="CHEBI:58278"/>
        <dbReference type="ChEBI" id="CHEBI:58359"/>
        <dbReference type="ChEBI" id="CHEBI:58475"/>
        <dbReference type="ChEBI" id="CHEBI:58525"/>
        <dbReference type="EC" id="4.3.2.10"/>
    </reaction>
</comment>
<name>A0A7I7KT19_9MYCO</name>
<dbReference type="InterPro" id="IPR011060">
    <property type="entry name" value="RibuloseP-bd_barrel"/>
</dbReference>
<dbReference type="NCBIfam" id="TIGR00735">
    <property type="entry name" value="hisF"/>
    <property type="match status" value="1"/>
</dbReference>
<dbReference type="PANTHER" id="PTHR21235">
    <property type="entry name" value="IMIDAZOLE GLYCEROL PHOSPHATE SYNTHASE SUBUNIT HISF/H IGP SYNTHASE SUBUNIT HISF/H"/>
    <property type="match status" value="1"/>
</dbReference>
<dbReference type="GO" id="GO:0000105">
    <property type="term" value="P:L-histidine biosynthetic process"/>
    <property type="evidence" value="ECO:0007669"/>
    <property type="project" value="UniProtKB-UniRule"/>
</dbReference>
<keyword evidence="6 11" id="KW-0028">Amino-acid biosynthesis</keyword>
<comment type="pathway">
    <text evidence="2 11">Amino-acid biosynthesis; L-histidine biosynthesis; L-histidine from 5-phospho-alpha-D-ribose 1-diphosphate: step 5/9.</text>
</comment>
<dbReference type="Proteomes" id="UP000465866">
    <property type="component" value="Chromosome"/>
</dbReference>
<evidence type="ECO:0000256" key="11">
    <source>
        <dbReference type="HAMAP-Rule" id="MF_01013"/>
    </source>
</evidence>
<dbReference type="Gene3D" id="3.20.20.70">
    <property type="entry name" value="Aldolase class I"/>
    <property type="match status" value="1"/>
</dbReference>
<evidence type="ECO:0000313" key="13">
    <source>
        <dbReference type="EMBL" id="BBX44598.1"/>
    </source>
</evidence>
<dbReference type="FunFam" id="3.20.20.70:FF:000006">
    <property type="entry name" value="Imidazole glycerol phosphate synthase subunit HisF"/>
    <property type="match status" value="1"/>
</dbReference>
<dbReference type="EMBL" id="AP022569">
    <property type="protein sequence ID" value="BBX44598.1"/>
    <property type="molecule type" value="Genomic_DNA"/>
</dbReference>
<evidence type="ECO:0000313" key="14">
    <source>
        <dbReference type="Proteomes" id="UP000465866"/>
    </source>
</evidence>
<dbReference type="RefSeq" id="WP_163775029.1">
    <property type="nucleotide sequence ID" value="NZ_AP022569.1"/>
</dbReference>
<dbReference type="PANTHER" id="PTHR21235:SF2">
    <property type="entry name" value="IMIDAZOLE GLYCEROL PHOSPHATE SYNTHASE HISHF"/>
    <property type="match status" value="1"/>
</dbReference>
<reference evidence="13 14" key="1">
    <citation type="journal article" date="2019" name="Emerg. Microbes Infect.">
        <title>Comprehensive subspecies identification of 175 nontuberculous mycobacteria species based on 7547 genomic profiles.</title>
        <authorList>
            <person name="Matsumoto Y."/>
            <person name="Kinjo T."/>
            <person name="Motooka D."/>
            <person name="Nabeya D."/>
            <person name="Jung N."/>
            <person name="Uechi K."/>
            <person name="Horii T."/>
            <person name="Iida T."/>
            <person name="Fujita J."/>
            <person name="Nakamura S."/>
        </authorList>
    </citation>
    <scope>NUCLEOTIDE SEQUENCE [LARGE SCALE GENOMIC DNA]</scope>
    <source>
        <strain evidence="13 14">JCM 12404</strain>
    </source>
</reference>
<sequence length="267" mass="27492">MNIERTESSCTSLAVRVIPCLDVDDGRVVKGVNFENLRDAGDPVELAAAYDAEGADELTFLDVTASSSGRATMLEVVRRTAEQVFIPLTVGGGVRTVADVDALLRAGADKVSINTAAIARPDLLAELAAQFGSQCIVLSVDARTVPAGADPTPSGWEVTTHGGRRGTGIDAVEWAARGAELGVGEILLNSMDADGTRAGFDLPMLRAVRAAVTVPVIASGGAGALDHFAPAVLAGADAVLAASVFHFRQLTIGQVKEAMAAEGITVR</sequence>
<dbReference type="UniPathway" id="UPA00031">
    <property type="reaction ID" value="UER00010"/>
</dbReference>
<comment type="subcellular location">
    <subcellularLocation>
        <location evidence="1 11">Cytoplasm</location>
    </subcellularLocation>
</comment>
<keyword evidence="8 11" id="KW-0456">Lyase</keyword>
<comment type="function">
    <text evidence="9 11">IGPS catalyzes the conversion of PRFAR and glutamine to IGP, AICAR and glutamate. The HisF subunit catalyzes the cyclization activity that produces IGP and AICAR from PRFAR using the ammonia provided by the HisH subunit.</text>
</comment>
<evidence type="ECO:0000256" key="6">
    <source>
        <dbReference type="ARBA" id="ARBA00022605"/>
    </source>
</evidence>
<dbReference type="SUPFAM" id="SSF51366">
    <property type="entry name" value="Ribulose-phoshate binding barrel"/>
    <property type="match status" value="1"/>
</dbReference>
<gene>
    <name evidence="11 13" type="primary">hisF</name>
    <name evidence="13" type="ORF">MCOO_06130</name>
</gene>
<organism evidence="13 14">
    <name type="scientific">Mycobacterium cookii</name>
    <dbReference type="NCBI Taxonomy" id="1775"/>
    <lineage>
        <taxon>Bacteria</taxon>
        <taxon>Bacillati</taxon>
        <taxon>Actinomycetota</taxon>
        <taxon>Actinomycetes</taxon>
        <taxon>Mycobacteriales</taxon>
        <taxon>Mycobacteriaceae</taxon>
        <taxon>Mycobacterium</taxon>
    </lineage>
</organism>
<dbReference type="Pfam" id="PF00977">
    <property type="entry name" value="His_biosynth"/>
    <property type="match status" value="1"/>
</dbReference>
<dbReference type="CDD" id="cd04731">
    <property type="entry name" value="HisF"/>
    <property type="match status" value="1"/>
</dbReference>
<evidence type="ECO:0000256" key="10">
    <source>
        <dbReference type="ARBA" id="ARBA00047838"/>
    </source>
</evidence>
<comment type="similarity">
    <text evidence="3 11 12">Belongs to the HisA/HisF family.</text>
</comment>
<evidence type="ECO:0000256" key="9">
    <source>
        <dbReference type="ARBA" id="ARBA00025475"/>
    </source>
</evidence>
<dbReference type="GO" id="GO:0016829">
    <property type="term" value="F:lyase activity"/>
    <property type="evidence" value="ECO:0007669"/>
    <property type="project" value="UniProtKB-KW"/>
</dbReference>
<evidence type="ECO:0000256" key="7">
    <source>
        <dbReference type="ARBA" id="ARBA00023102"/>
    </source>
</evidence>
<dbReference type="GO" id="GO:0005737">
    <property type="term" value="C:cytoplasm"/>
    <property type="evidence" value="ECO:0007669"/>
    <property type="project" value="UniProtKB-SubCell"/>
</dbReference>
<proteinExistence type="inferred from homology"/>
<dbReference type="InterPro" id="IPR006062">
    <property type="entry name" value="His_biosynth"/>
</dbReference>
<dbReference type="GO" id="GO:0000107">
    <property type="term" value="F:imidazoleglycerol-phosphate synthase activity"/>
    <property type="evidence" value="ECO:0007669"/>
    <property type="project" value="UniProtKB-UniRule"/>
</dbReference>
<dbReference type="InterPro" id="IPR050064">
    <property type="entry name" value="IGPS_HisA/HisF"/>
</dbReference>
<feature type="active site" evidence="11">
    <location>
        <position position="22"/>
    </location>
</feature>
<evidence type="ECO:0000256" key="12">
    <source>
        <dbReference type="RuleBase" id="RU003657"/>
    </source>
</evidence>
<evidence type="ECO:0000256" key="1">
    <source>
        <dbReference type="ARBA" id="ARBA00004496"/>
    </source>
</evidence>
<protein>
    <recommendedName>
        <fullName evidence="11">Imidazole glycerol phosphate synthase subunit HisF</fullName>
        <ecNumber evidence="11">4.3.2.10</ecNumber>
    </recommendedName>
    <alternativeName>
        <fullName evidence="11">IGP synthase cyclase subunit</fullName>
    </alternativeName>
    <alternativeName>
        <fullName evidence="11">IGP synthase subunit HisF</fullName>
    </alternativeName>
    <alternativeName>
        <fullName evidence="11">ImGP synthase subunit HisF</fullName>
        <shortName evidence="11">IGPS subunit HisF</shortName>
    </alternativeName>
</protein>
<feature type="active site" evidence="11">
    <location>
        <position position="141"/>
    </location>
</feature>
<dbReference type="AlphaFoldDB" id="A0A7I7KT19"/>
<dbReference type="InterPro" id="IPR013785">
    <property type="entry name" value="Aldolase_TIM"/>
</dbReference>
<evidence type="ECO:0000256" key="4">
    <source>
        <dbReference type="ARBA" id="ARBA00011152"/>
    </source>
</evidence>
<comment type="subunit">
    <text evidence="4 11">Heterodimer of HisH and HisF.</text>
</comment>
<dbReference type="InterPro" id="IPR004651">
    <property type="entry name" value="HisF"/>
</dbReference>
<evidence type="ECO:0000256" key="5">
    <source>
        <dbReference type="ARBA" id="ARBA00022490"/>
    </source>
</evidence>
<accession>A0A7I7KT19</accession>
<evidence type="ECO:0000256" key="2">
    <source>
        <dbReference type="ARBA" id="ARBA00005091"/>
    </source>
</evidence>
<keyword evidence="7 11" id="KW-0368">Histidine biosynthesis</keyword>
<keyword evidence="14" id="KW-1185">Reference proteome</keyword>
<dbReference type="KEGG" id="mcoo:MCOO_06130"/>
<evidence type="ECO:0000256" key="3">
    <source>
        <dbReference type="ARBA" id="ARBA00009667"/>
    </source>
</evidence>
<evidence type="ECO:0000256" key="8">
    <source>
        <dbReference type="ARBA" id="ARBA00023239"/>
    </source>
</evidence>
<keyword evidence="5 11" id="KW-0963">Cytoplasm</keyword>
<dbReference type="EC" id="4.3.2.10" evidence="11"/>
<dbReference type="HAMAP" id="MF_01013">
    <property type="entry name" value="HisF"/>
    <property type="match status" value="1"/>
</dbReference>